<name>A0A068X2G9_ECHGR</name>
<keyword evidence="1 2" id="KW-0694">RNA-binding</keyword>
<proteinExistence type="predicted"/>
<dbReference type="InterPro" id="IPR012677">
    <property type="entry name" value="Nucleotide-bd_a/b_plait_sf"/>
</dbReference>
<dbReference type="PROSITE" id="PS50102">
    <property type="entry name" value="RRM"/>
    <property type="match status" value="2"/>
</dbReference>
<evidence type="ECO:0000256" key="1">
    <source>
        <dbReference type="ARBA" id="ARBA00022884"/>
    </source>
</evidence>
<protein>
    <submittedName>
        <fullName evidence="4 6">Expressed protein</fullName>
    </submittedName>
</protein>
<dbReference type="InterPro" id="IPR052462">
    <property type="entry name" value="SLIRP/GR-RBP-like"/>
</dbReference>
<evidence type="ECO:0000313" key="5">
    <source>
        <dbReference type="Proteomes" id="UP000492820"/>
    </source>
</evidence>
<dbReference type="Gene3D" id="3.30.70.330">
    <property type="match status" value="2"/>
</dbReference>
<evidence type="ECO:0000313" key="4">
    <source>
        <dbReference type="EMBL" id="CDS24970.1"/>
    </source>
</evidence>
<dbReference type="GO" id="GO:0003723">
    <property type="term" value="F:RNA binding"/>
    <property type="evidence" value="ECO:0007669"/>
    <property type="project" value="UniProtKB-UniRule"/>
</dbReference>
<evidence type="ECO:0000256" key="2">
    <source>
        <dbReference type="PROSITE-ProRule" id="PRU00176"/>
    </source>
</evidence>
<dbReference type="InterPro" id="IPR035979">
    <property type="entry name" value="RBD_domain_sf"/>
</dbReference>
<organism evidence="4">
    <name type="scientific">Echinococcus granulosus</name>
    <name type="common">Hydatid tapeworm</name>
    <dbReference type="NCBI Taxonomy" id="6210"/>
    <lineage>
        <taxon>Eukaryota</taxon>
        <taxon>Metazoa</taxon>
        <taxon>Spiralia</taxon>
        <taxon>Lophotrochozoa</taxon>
        <taxon>Platyhelminthes</taxon>
        <taxon>Cestoda</taxon>
        <taxon>Eucestoda</taxon>
        <taxon>Cyclophyllidea</taxon>
        <taxon>Taeniidae</taxon>
        <taxon>Echinococcus</taxon>
        <taxon>Echinococcus granulosus group</taxon>
    </lineage>
</organism>
<dbReference type="InterPro" id="IPR000504">
    <property type="entry name" value="RRM_dom"/>
</dbReference>
<sequence length="643" mass="72028">MESTDADLICGVCKKLMRNPYSLPCGHTFCLQPCLQSCATLMTVSCFHCHSAFDVTSPRPNHTIGAKLSRLAKHRRQNHKEDQKQEGKLERVQKHEEGIILYRLMLRTKMNDLSRHKAMLMSRRTKSSTLQMEKKTKDEIIGALDGAVQQMVVAAGIALDATRARLEKADEDGCRSIDELAQRVTNLFTEVRRSQDAYAWDLQKALAVQKSLERLIREAAMLGKAIKDLRPLRITQMQVSDGFTKTSQHLSDFNLIISDGVVPSPRILSRSECGSKSGNSTASTNINTTVATSPMQLFMGWLHQNHTEDQLRQYFSQYGAITKCCIWRNSRTNKSSCCGFLTYEEEACANRALADCPHFIDGSRVKLEPFNSKKTIKKRGKSVVAPLHKNEEASNEANGKHQLVVDGLPPLPRVNDIRSLFGRFGVVIGVRVDETLHRAFVAFSTAKALQMAVTAAPPRLKGMTLRVLLPKDHKSSDKETSNDAKIEHHLVVDGLLTIPKKNSHRSALSRIGELSKVKEYEKTDAVTEPPSRLADICSHVSLPGDHEYSSNTKFRWNCNSSKGNDFSIRNPCIRYSNLYDYWTDSDAQRKDGNRFELSDGPPQHDDVFVHKSRVPPSVQSCLEAVPKLKIEKENWGAGGCLLQ</sequence>
<dbReference type="SMART" id="SM00360">
    <property type="entry name" value="RRM"/>
    <property type="match status" value="2"/>
</dbReference>
<dbReference type="OrthoDB" id="1875751at2759"/>
<dbReference type="CDD" id="cd00590">
    <property type="entry name" value="RRM_SF"/>
    <property type="match status" value="1"/>
</dbReference>
<dbReference type="AlphaFoldDB" id="A0A068X2G9"/>
<feature type="domain" description="RRM" evidence="3">
    <location>
        <begin position="401"/>
        <end position="472"/>
    </location>
</feature>
<dbReference type="SUPFAM" id="SSF54928">
    <property type="entry name" value="RNA-binding domain, RBD"/>
    <property type="match status" value="1"/>
</dbReference>
<dbReference type="Pfam" id="PF00076">
    <property type="entry name" value="RRM_1"/>
    <property type="match status" value="1"/>
</dbReference>
<reference evidence="4 5" key="1">
    <citation type="journal article" date="2013" name="Nature">
        <title>The genomes of four tapeworm species reveal adaptations to parasitism.</title>
        <authorList>
            <person name="Tsai I.J."/>
            <person name="Zarowiecki M."/>
            <person name="Holroyd N."/>
            <person name="Garciarrubio A."/>
            <person name="Sanchez-Flores A."/>
            <person name="Brooks K.L."/>
            <person name="Tracey A."/>
            <person name="Bobes R.J."/>
            <person name="Fragoso G."/>
            <person name="Sciutto E."/>
            <person name="Aslett M."/>
            <person name="Beasley H."/>
            <person name="Bennett H.M."/>
            <person name="Cai J."/>
            <person name="Camicia F."/>
            <person name="Clark R."/>
            <person name="Cucher M."/>
            <person name="De Silva N."/>
            <person name="Day T.A."/>
            <person name="Deplazes P."/>
            <person name="Estrada K."/>
            <person name="Fernandez C."/>
            <person name="Holland P.W."/>
            <person name="Hou J."/>
            <person name="Hu S."/>
            <person name="Huckvale T."/>
            <person name="Hung S.S."/>
            <person name="Kamenetzky L."/>
            <person name="Keane J.A."/>
            <person name="Kiss F."/>
            <person name="Koziol U."/>
            <person name="Lambert O."/>
            <person name="Liu K."/>
            <person name="Luo X."/>
            <person name="Luo Y."/>
            <person name="Macchiaroli N."/>
            <person name="Nichol S."/>
            <person name="Paps J."/>
            <person name="Parkinson J."/>
            <person name="Pouchkina-Stantcheva N."/>
            <person name="Riddiford N."/>
            <person name="Rosenzvit M."/>
            <person name="Salinas G."/>
            <person name="Wasmuth J.D."/>
            <person name="Zamanian M."/>
            <person name="Zheng Y."/>
            <person name="Cai X."/>
            <person name="Soberon X."/>
            <person name="Olson P.D."/>
            <person name="Laclette J.P."/>
            <person name="Brehm K."/>
            <person name="Berriman M."/>
            <person name="Garciarrubio A."/>
            <person name="Bobes R.J."/>
            <person name="Fragoso G."/>
            <person name="Sanchez-Flores A."/>
            <person name="Estrada K."/>
            <person name="Cevallos M.A."/>
            <person name="Morett E."/>
            <person name="Gonzalez V."/>
            <person name="Portillo T."/>
            <person name="Ochoa-Leyva A."/>
            <person name="Jose M.V."/>
            <person name="Sciutto E."/>
            <person name="Landa A."/>
            <person name="Jimenez L."/>
            <person name="Valdes V."/>
            <person name="Carrero J.C."/>
            <person name="Larralde C."/>
            <person name="Morales-Montor J."/>
            <person name="Limon-Lason J."/>
            <person name="Soberon X."/>
            <person name="Laclette J.P."/>
        </authorList>
    </citation>
    <scope>NUCLEOTIDE SEQUENCE [LARGE SCALE GENOMIC DNA]</scope>
</reference>
<evidence type="ECO:0000313" key="6">
    <source>
        <dbReference type="WBParaSite" id="EgrG_000313600"/>
    </source>
</evidence>
<dbReference type="Gene3D" id="3.30.40.10">
    <property type="entry name" value="Zinc/RING finger domain, C3HC4 (zinc finger)"/>
    <property type="match status" value="1"/>
</dbReference>
<evidence type="ECO:0000259" key="3">
    <source>
        <dbReference type="PROSITE" id="PS50102"/>
    </source>
</evidence>
<dbReference type="WBParaSite" id="EgrG_000313600">
    <property type="protein sequence ID" value="EgrG_000313600"/>
    <property type="gene ID" value="EgrG_000313600"/>
</dbReference>
<dbReference type="SUPFAM" id="SSF57850">
    <property type="entry name" value="RING/U-box"/>
    <property type="match status" value="1"/>
</dbReference>
<dbReference type="EMBL" id="LK028663">
    <property type="protein sequence ID" value="CDS24970.1"/>
    <property type="molecule type" value="Genomic_DNA"/>
</dbReference>
<dbReference type="PANTHER" id="PTHR48027">
    <property type="entry name" value="HETEROGENEOUS NUCLEAR RIBONUCLEOPROTEIN 87F-RELATED"/>
    <property type="match status" value="1"/>
</dbReference>
<dbReference type="Proteomes" id="UP000492820">
    <property type="component" value="Unassembled WGS sequence"/>
</dbReference>
<accession>A0A068X2G9</accession>
<feature type="domain" description="RRM" evidence="3">
    <location>
        <begin position="295"/>
        <end position="390"/>
    </location>
</feature>
<reference evidence="6" key="3">
    <citation type="submission" date="2020-10" db="UniProtKB">
        <authorList>
            <consortium name="WormBaseParasite"/>
        </authorList>
    </citation>
    <scope>IDENTIFICATION</scope>
</reference>
<reference evidence="4" key="2">
    <citation type="submission" date="2014-06" db="EMBL/GenBank/DDBJ databases">
        <authorList>
            <person name="Aslett M."/>
        </authorList>
    </citation>
    <scope>NUCLEOTIDE SEQUENCE</scope>
</reference>
<gene>
    <name evidence="4" type="ORF">EgrG_000313600</name>
</gene>
<dbReference type="InterPro" id="IPR013083">
    <property type="entry name" value="Znf_RING/FYVE/PHD"/>
</dbReference>